<dbReference type="AlphaFoldDB" id="A0A1Y6B9B0"/>
<keyword evidence="3" id="KW-1185">Reference proteome</keyword>
<gene>
    <name evidence="2" type="ORF">SAMN05428998_101399</name>
</gene>
<evidence type="ECO:0008006" key="4">
    <source>
        <dbReference type="Google" id="ProtNLM"/>
    </source>
</evidence>
<evidence type="ECO:0000313" key="3">
    <source>
        <dbReference type="Proteomes" id="UP000192917"/>
    </source>
</evidence>
<organism evidence="2 3">
    <name type="scientific">Tistlia consotensis USBA 355</name>
    <dbReference type="NCBI Taxonomy" id="560819"/>
    <lineage>
        <taxon>Bacteria</taxon>
        <taxon>Pseudomonadati</taxon>
        <taxon>Pseudomonadota</taxon>
        <taxon>Alphaproteobacteria</taxon>
        <taxon>Rhodospirillales</taxon>
        <taxon>Rhodovibrionaceae</taxon>
        <taxon>Tistlia</taxon>
    </lineage>
</organism>
<dbReference type="EMBL" id="FWZX01000001">
    <property type="protein sequence ID" value="SME91392.1"/>
    <property type="molecule type" value="Genomic_DNA"/>
</dbReference>
<feature type="transmembrane region" description="Helical" evidence="1">
    <location>
        <begin position="7"/>
        <end position="25"/>
    </location>
</feature>
<feature type="transmembrane region" description="Helical" evidence="1">
    <location>
        <begin position="45"/>
        <end position="64"/>
    </location>
</feature>
<keyword evidence="1" id="KW-1133">Transmembrane helix</keyword>
<sequence length="65" mass="7023">MIDFGTLLIAALAMVMVLEGLFVAIAPGAPRRLLEQLAQVPPEALRWGGLLSALFGFFVLWLLLA</sequence>
<keyword evidence="1" id="KW-0812">Transmembrane</keyword>
<protein>
    <recommendedName>
        <fullName evidence="4">DUF2065 domain-containing protein</fullName>
    </recommendedName>
</protein>
<evidence type="ECO:0000256" key="1">
    <source>
        <dbReference type="SAM" id="Phobius"/>
    </source>
</evidence>
<dbReference type="Proteomes" id="UP000192917">
    <property type="component" value="Unassembled WGS sequence"/>
</dbReference>
<dbReference type="STRING" id="560819.SAMN05428998_101399"/>
<dbReference type="RefSeq" id="WP_085120743.1">
    <property type="nucleotide sequence ID" value="NZ_FWZX01000001.1"/>
</dbReference>
<evidence type="ECO:0000313" key="2">
    <source>
        <dbReference type="EMBL" id="SME91392.1"/>
    </source>
</evidence>
<keyword evidence="1" id="KW-0472">Membrane</keyword>
<dbReference type="InterPro" id="IPR019201">
    <property type="entry name" value="DUF2065"/>
</dbReference>
<name>A0A1Y6B9B0_9PROT</name>
<dbReference type="Pfam" id="PF09838">
    <property type="entry name" value="DUF2065"/>
    <property type="match status" value="1"/>
</dbReference>
<accession>A0A1Y6B9B0</accession>
<proteinExistence type="predicted"/>
<reference evidence="2 3" key="1">
    <citation type="submission" date="2017-04" db="EMBL/GenBank/DDBJ databases">
        <authorList>
            <person name="Afonso C.L."/>
            <person name="Miller P.J."/>
            <person name="Scott M.A."/>
            <person name="Spackman E."/>
            <person name="Goraichik I."/>
            <person name="Dimitrov K.M."/>
            <person name="Suarez D.L."/>
            <person name="Swayne D.E."/>
        </authorList>
    </citation>
    <scope>NUCLEOTIDE SEQUENCE [LARGE SCALE GENOMIC DNA]</scope>
    <source>
        <strain evidence="2 3">USBA 355</strain>
    </source>
</reference>